<dbReference type="RefSeq" id="WP_078347008.1">
    <property type="nucleotide sequence ID" value="NZ_MBTF01000003.1"/>
</dbReference>
<dbReference type="InterPro" id="IPR009078">
    <property type="entry name" value="Ferritin-like_SF"/>
</dbReference>
<comment type="caution">
    <text evidence="1">The sequence shown here is derived from an EMBL/GenBank/DDBJ whole genome shotgun (WGS) entry which is preliminary data.</text>
</comment>
<keyword evidence="2" id="KW-1185">Reference proteome</keyword>
<accession>A0A1S9PJQ3</accession>
<dbReference type="InterPro" id="IPR012347">
    <property type="entry name" value="Ferritin-like"/>
</dbReference>
<dbReference type="PANTHER" id="PTHR30565">
    <property type="entry name" value="PROTEIN YCIF"/>
    <property type="match status" value="1"/>
</dbReference>
<protein>
    <submittedName>
        <fullName evidence="1">Uncharacterized protein</fullName>
    </submittedName>
</protein>
<name>A0A1S9PJQ3_9SPHI</name>
<organism evidence="1 2">
    <name type="scientific">Mucilaginibacter pedocola</name>
    <dbReference type="NCBI Taxonomy" id="1792845"/>
    <lineage>
        <taxon>Bacteria</taxon>
        <taxon>Pseudomonadati</taxon>
        <taxon>Bacteroidota</taxon>
        <taxon>Sphingobacteriia</taxon>
        <taxon>Sphingobacteriales</taxon>
        <taxon>Sphingobacteriaceae</taxon>
        <taxon>Mucilaginibacter</taxon>
    </lineage>
</organism>
<dbReference type="STRING" id="1792845.BC343_22340"/>
<dbReference type="Gene3D" id="1.20.1260.10">
    <property type="match status" value="1"/>
</dbReference>
<dbReference type="InterPro" id="IPR010287">
    <property type="entry name" value="DUF892_YciF-like"/>
</dbReference>
<gene>
    <name evidence="1" type="ORF">BC343_22340</name>
</gene>
<dbReference type="SUPFAM" id="SSF47240">
    <property type="entry name" value="Ferritin-like"/>
    <property type="match status" value="1"/>
</dbReference>
<dbReference type="EMBL" id="MBTF01000003">
    <property type="protein sequence ID" value="OOQ61182.1"/>
    <property type="molecule type" value="Genomic_DNA"/>
</dbReference>
<evidence type="ECO:0000313" key="2">
    <source>
        <dbReference type="Proteomes" id="UP000189739"/>
    </source>
</evidence>
<dbReference type="Proteomes" id="UP000189739">
    <property type="component" value="Unassembled WGS sequence"/>
</dbReference>
<dbReference type="OrthoDB" id="9795056at2"/>
<dbReference type="Pfam" id="PF05974">
    <property type="entry name" value="DUF892"/>
    <property type="match status" value="1"/>
</dbReference>
<evidence type="ECO:0000313" key="1">
    <source>
        <dbReference type="EMBL" id="OOQ61182.1"/>
    </source>
</evidence>
<reference evidence="1 2" key="1">
    <citation type="submission" date="2016-07" db="EMBL/GenBank/DDBJ databases">
        <title>Genomic analysis of zinc-resistant bacterium Mucilaginibacter pedocola TBZ30.</title>
        <authorList>
            <person name="Huang J."/>
            <person name="Tang J."/>
        </authorList>
    </citation>
    <scope>NUCLEOTIDE SEQUENCE [LARGE SCALE GENOMIC DNA]</scope>
    <source>
        <strain evidence="1 2">TBZ30</strain>
    </source>
</reference>
<dbReference type="PANTHER" id="PTHR30565:SF9">
    <property type="entry name" value="PROTEIN YCIF"/>
    <property type="match status" value="1"/>
</dbReference>
<dbReference type="InterPro" id="IPR047114">
    <property type="entry name" value="YciF"/>
</dbReference>
<sequence length="167" mass="18961">MAAATPAPLNDALLQEVFIHHLTRIYNGKCFLLKSLPGIKELASFEGLKLAIDEFTDDVAKQIERLEAIYVAVGRVPLNEDCNPIKNIVKDEFCLDETQTIPLLNDLDLMLYIQVLGHVNITSYRMLIMVAKTLKYDNIKQLLQESFDESQENDKLFTLIAKEYIAS</sequence>
<dbReference type="AlphaFoldDB" id="A0A1S9PJQ3"/>
<proteinExistence type="predicted"/>